<reference evidence="2 3" key="1">
    <citation type="submission" date="2016-03" db="EMBL/GenBank/DDBJ databases">
        <authorList>
            <person name="Ploux O."/>
        </authorList>
    </citation>
    <scope>NUCLEOTIDE SEQUENCE [LARGE SCALE GENOMIC DNA]</scope>
    <source>
        <strain evidence="2 3">URUG2</strain>
    </source>
</reference>
<dbReference type="EMBL" id="FJUY01000003">
    <property type="protein sequence ID" value="CZT17188.1"/>
    <property type="molecule type" value="Genomic_DNA"/>
</dbReference>
<dbReference type="GeneID" id="35598229"/>
<dbReference type="OrthoDB" id="3913483at2759"/>
<dbReference type="Proteomes" id="UP000225277">
    <property type="component" value="Unassembled WGS sequence"/>
</dbReference>
<keyword evidence="3" id="KW-1185">Reference proteome</keyword>
<accession>A0A2D3URJ6</accession>
<proteinExistence type="predicted"/>
<name>A0A2D3URJ6_9PEZI</name>
<feature type="compositionally biased region" description="Polar residues" evidence="1">
    <location>
        <begin position="123"/>
        <end position="138"/>
    </location>
</feature>
<feature type="compositionally biased region" description="Polar residues" evidence="1">
    <location>
        <begin position="106"/>
        <end position="116"/>
    </location>
</feature>
<dbReference type="RefSeq" id="XP_023624081.1">
    <property type="nucleotide sequence ID" value="XM_023768313.1"/>
</dbReference>
<organism evidence="2 3">
    <name type="scientific">Ramularia collo-cygni</name>
    <dbReference type="NCBI Taxonomy" id="112498"/>
    <lineage>
        <taxon>Eukaryota</taxon>
        <taxon>Fungi</taxon>
        <taxon>Dikarya</taxon>
        <taxon>Ascomycota</taxon>
        <taxon>Pezizomycotina</taxon>
        <taxon>Dothideomycetes</taxon>
        <taxon>Dothideomycetidae</taxon>
        <taxon>Mycosphaerellales</taxon>
        <taxon>Mycosphaerellaceae</taxon>
        <taxon>Ramularia</taxon>
    </lineage>
</organism>
<evidence type="ECO:0008006" key="4">
    <source>
        <dbReference type="Google" id="ProtNLM"/>
    </source>
</evidence>
<protein>
    <recommendedName>
        <fullName evidence="4">SMP domain-containing protein</fullName>
    </recommendedName>
</protein>
<feature type="region of interest" description="Disordered" evidence="1">
    <location>
        <begin position="105"/>
        <end position="191"/>
    </location>
</feature>
<dbReference type="AlphaFoldDB" id="A0A2D3URJ6"/>
<evidence type="ECO:0000313" key="2">
    <source>
        <dbReference type="EMBL" id="CZT17188.1"/>
    </source>
</evidence>
<evidence type="ECO:0000313" key="3">
    <source>
        <dbReference type="Proteomes" id="UP000225277"/>
    </source>
</evidence>
<evidence type="ECO:0000256" key="1">
    <source>
        <dbReference type="SAM" id="MobiDB-lite"/>
    </source>
</evidence>
<sequence>MTPRPVVLTHNRLKQNFFKKRLQKHFFFITTQALEPFSKIENHQPKSNKPPNSAIMSGTEATYNITKEDVRDAQARESRANGGVIPADSTAAGLQSIVDTADKNKSQVISERQSNLPLPEQPPKTSDFNSNDASTVNVGSGGISGASDGALREPAAGQALPTGREVDGKLPNDAVAQGSKNKAGLADTTNN</sequence>
<gene>
    <name evidence="2" type="ORF">RCC_03020</name>
</gene>